<evidence type="ECO:0000259" key="5">
    <source>
        <dbReference type="Pfam" id="PF22692"/>
    </source>
</evidence>
<dbReference type="Pfam" id="PF22692">
    <property type="entry name" value="LlgE_F_G_D1"/>
    <property type="match status" value="1"/>
</dbReference>
<comment type="caution">
    <text evidence="6">The sequence shown here is derived from an EMBL/GenBank/DDBJ whole genome shotgun (WGS) entry which is preliminary data.</text>
</comment>
<keyword evidence="2" id="KW-0975">Bacterial flagellum</keyword>
<accession>A0A840QTI9</accession>
<reference evidence="6 7" key="1">
    <citation type="submission" date="2020-08" db="EMBL/GenBank/DDBJ databases">
        <title>Genomic Encyclopedia of Type Strains, Phase IV (KMG-IV): sequencing the most valuable type-strain genomes for metagenomic binning, comparative biology and taxonomic classification.</title>
        <authorList>
            <person name="Goeker M."/>
        </authorList>
    </citation>
    <scope>NUCLEOTIDE SEQUENCE [LARGE SCALE GENOMIC DNA]</scope>
    <source>
        <strain evidence="6 7">DSM 24696</strain>
    </source>
</reference>
<dbReference type="PANTHER" id="PTHR30435">
    <property type="entry name" value="FLAGELLAR PROTEIN"/>
    <property type="match status" value="1"/>
</dbReference>
<gene>
    <name evidence="6" type="ORF">HNQ41_002835</name>
</gene>
<proteinExistence type="inferred from homology"/>
<keyword evidence="6" id="KW-0282">Flagellum</keyword>
<protein>
    <submittedName>
        <fullName evidence="6">Flagellar basal-body rod protein FlgG</fullName>
    </submittedName>
</protein>
<dbReference type="InterPro" id="IPR037925">
    <property type="entry name" value="FlgE/F/G-like"/>
</dbReference>
<dbReference type="SUPFAM" id="SSF117143">
    <property type="entry name" value="Flagellar hook protein flgE"/>
    <property type="match status" value="1"/>
</dbReference>
<evidence type="ECO:0000313" key="7">
    <source>
        <dbReference type="Proteomes" id="UP000551878"/>
    </source>
</evidence>
<dbReference type="Proteomes" id="UP000551878">
    <property type="component" value="Unassembled WGS sequence"/>
</dbReference>
<feature type="domain" description="Flagellar hook protein FlgE/F/G-like D1" evidence="5">
    <location>
        <begin position="104"/>
        <end position="172"/>
    </location>
</feature>
<dbReference type="Pfam" id="PF00460">
    <property type="entry name" value="Flg_bb_rod"/>
    <property type="match status" value="1"/>
</dbReference>
<evidence type="ECO:0000259" key="4">
    <source>
        <dbReference type="Pfam" id="PF06429"/>
    </source>
</evidence>
<feature type="domain" description="Flagellar basal-body/hook protein C-terminal" evidence="4">
    <location>
        <begin position="234"/>
        <end position="279"/>
    </location>
</feature>
<dbReference type="InterPro" id="IPR010930">
    <property type="entry name" value="Flg_bb/hook_C_dom"/>
</dbReference>
<comment type="similarity">
    <text evidence="1 2">Belongs to the flagella basal body rod proteins family.</text>
</comment>
<evidence type="ECO:0000259" key="3">
    <source>
        <dbReference type="Pfam" id="PF00460"/>
    </source>
</evidence>
<dbReference type="AlphaFoldDB" id="A0A840QTI9"/>
<dbReference type="RefSeq" id="WP_343043372.1">
    <property type="nucleotide sequence ID" value="NZ_JACHHB010000014.1"/>
</dbReference>
<sequence>MNQSMINSAVSLGQLQHQLDTTGNNIANSGTTGFKRSEVTFRDLLTQQVNNQSADEYEVGRQTPNGIRVGSGSAVDQINKQMEQGSIQQTDRELDIALTEEGHFFELAPDEDGERRFTRDGAFYFSPNPDNEDESFIVNQNGEYVESVEGGPIAVPNNYEEFSISSNGTIEVTVADEDGETEAEDLGQLQLVEITRPELLEANSENVLQFADLDELELGIGDVLEEAAGTDIFQQGALEMSNVDLGKEMTDMLNAQRAYQFNSRALEMTDEMQGLVNNLR</sequence>
<keyword evidence="6" id="KW-0966">Cell projection</keyword>
<feature type="domain" description="Flagellar basal body rod protein N-terminal" evidence="3">
    <location>
        <begin position="13"/>
        <end position="35"/>
    </location>
</feature>
<dbReference type="NCBIfam" id="TIGR03506">
    <property type="entry name" value="FlgEFG_subfam"/>
    <property type="match status" value="1"/>
</dbReference>
<name>A0A840QTI9_9BACI</name>
<dbReference type="InterPro" id="IPR053967">
    <property type="entry name" value="LlgE_F_G-like_D1"/>
</dbReference>
<dbReference type="EMBL" id="JACHHB010000014">
    <property type="protein sequence ID" value="MBB5174618.1"/>
    <property type="molecule type" value="Genomic_DNA"/>
</dbReference>
<dbReference type="GO" id="GO:0071978">
    <property type="term" value="P:bacterial-type flagellum-dependent swarming motility"/>
    <property type="evidence" value="ECO:0007669"/>
    <property type="project" value="TreeGrafter"/>
</dbReference>
<comment type="subcellular location">
    <subcellularLocation>
        <location evidence="2">Bacterial flagellum basal body</location>
    </subcellularLocation>
</comment>
<dbReference type="InterPro" id="IPR001444">
    <property type="entry name" value="Flag_bb_rod_N"/>
</dbReference>
<keyword evidence="6" id="KW-0969">Cilium</keyword>
<dbReference type="PANTHER" id="PTHR30435:SF19">
    <property type="entry name" value="FLAGELLAR BASAL-BODY ROD PROTEIN FLGG"/>
    <property type="match status" value="1"/>
</dbReference>
<evidence type="ECO:0000313" key="6">
    <source>
        <dbReference type="EMBL" id="MBB5174618.1"/>
    </source>
</evidence>
<dbReference type="Pfam" id="PF06429">
    <property type="entry name" value="Flg_bbr_C"/>
    <property type="match status" value="1"/>
</dbReference>
<dbReference type="GO" id="GO:0009425">
    <property type="term" value="C:bacterial-type flagellum basal body"/>
    <property type="evidence" value="ECO:0007669"/>
    <property type="project" value="UniProtKB-SubCell"/>
</dbReference>
<organism evidence="6 7">
    <name type="scientific">Texcoconibacillus texcoconensis</name>
    <dbReference type="NCBI Taxonomy" id="1095777"/>
    <lineage>
        <taxon>Bacteria</taxon>
        <taxon>Bacillati</taxon>
        <taxon>Bacillota</taxon>
        <taxon>Bacilli</taxon>
        <taxon>Bacillales</taxon>
        <taxon>Bacillaceae</taxon>
        <taxon>Texcoconibacillus</taxon>
    </lineage>
</organism>
<keyword evidence="7" id="KW-1185">Reference proteome</keyword>
<evidence type="ECO:0000256" key="1">
    <source>
        <dbReference type="ARBA" id="ARBA00009677"/>
    </source>
</evidence>
<dbReference type="InterPro" id="IPR020013">
    <property type="entry name" value="Flagellar_FlgE/F/G"/>
</dbReference>
<evidence type="ECO:0000256" key="2">
    <source>
        <dbReference type="RuleBase" id="RU362116"/>
    </source>
</evidence>